<dbReference type="eggNOG" id="arCOG07480">
    <property type="taxonomic scope" value="Archaea"/>
</dbReference>
<dbReference type="KEGG" id="cma:Cmaq_1013"/>
<name>A8MDI8_CALMQ</name>
<protein>
    <submittedName>
        <fullName evidence="1">Uncharacterized protein</fullName>
    </submittedName>
</protein>
<dbReference type="AlphaFoldDB" id="A8MDI8"/>
<accession>A8MDI8</accession>
<dbReference type="STRING" id="397948.Cmaq_1013"/>
<proteinExistence type="predicted"/>
<keyword evidence="2" id="KW-1185">Reference proteome</keyword>
<sequence length="78" mass="9156">MTLELKLTLDCPRCGNKLTLREYNKYVQLYCDKCNLSVTIRKRIILMRHVDYDDDVLDWSSALDFLYSLLKGKATASY</sequence>
<dbReference type="EMBL" id="CP000852">
    <property type="protein sequence ID" value="ABW01844.1"/>
    <property type="molecule type" value="Genomic_DNA"/>
</dbReference>
<gene>
    <name evidence="1" type="ordered locus">Cmaq_1013</name>
</gene>
<dbReference type="Proteomes" id="UP000001137">
    <property type="component" value="Chromosome"/>
</dbReference>
<evidence type="ECO:0000313" key="1">
    <source>
        <dbReference type="EMBL" id="ABW01844.1"/>
    </source>
</evidence>
<dbReference type="HOGENOM" id="CLU_2613412_0_0_2"/>
<reference evidence="1 2" key="1">
    <citation type="submission" date="2007-10" db="EMBL/GenBank/DDBJ databases">
        <title>Complete sequence of Caldivirga maquilingensis IC-167.</title>
        <authorList>
            <consortium name="US DOE Joint Genome Institute"/>
            <person name="Copeland A."/>
            <person name="Lucas S."/>
            <person name="Lapidus A."/>
            <person name="Barry K."/>
            <person name="Glavina del Rio T."/>
            <person name="Dalin E."/>
            <person name="Tice H."/>
            <person name="Pitluck S."/>
            <person name="Saunders E."/>
            <person name="Brettin T."/>
            <person name="Bruce D."/>
            <person name="Detter J.C."/>
            <person name="Han C."/>
            <person name="Schmutz J."/>
            <person name="Larimer F."/>
            <person name="Land M."/>
            <person name="Hauser L."/>
            <person name="Kyrpides N."/>
            <person name="Ivanova N."/>
            <person name="Biddle J.F."/>
            <person name="Zhang Z."/>
            <person name="Fitz-Gibbon S.T."/>
            <person name="Lowe T.M."/>
            <person name="Saltikov C."/>
            <person name="House C.H."/>
            <person name="Richardson P."/>
        </authorList>
    </citation>
    <scope>NUCLEOTIDE SEQUENCE [LARGE SCALE GENOMIC DNA]</scope>
    <source>
        <strain evidence="2">ATCC 700844 / DSM 13496 / JCM 10307 / IC-167</strain>
    </source>
</reference>
<evidence type="ECO:0000313" key="2">
    <source>
        <dbReference type="Proteomes" id="UP000001137"/>
    </source>
</evidence>
<organism evidence="1 2">
    <name type="scientific">Caldivirga maquilingensis (strain ATCC 700844 / DSM 13496 / JCM 10307 / IC-167)</name>
    <dbReference type="NCBI Taxonomy" id="397948"/>
    <lineage>
        <taxon>Archaea</taxon>
        <taxon>Thermoproteota</taxon>
        <taxon>Thermoprotei</taxon>
        <taxon>Thermoproteales</taxon>
        <taxon>Thermoproteaceae</taxon>
        <taxon>Caldivirga</taxon>
    </lineage>
</organism>